<dbReference type="InterPro" id="IPR010451">
    <property type="entry name" value="Acetoacetate_decarboxylase"/>
</dbReference>
<dbReference type="InterPro" id="IPR023375">
    <property type="entry name" value="ADC_dom_sf"/>
</dbReference>
<keyword evidence="2" id="KW-1185">Reference proteome</keyword>
<dbReference type="Pfam" id="PF06314">
    <property type="entry name" value="ADC"/>
    <property type="match status" value="1"/>
</dbReference>
<organism evidence="1 2">
    <name type="scientific">Capillimicrobium parvum</name>
    <dbReference type="NCBI Taxonomy" id="2884022"/>
    <lineage>
        <taxon>Bacteria</taxon>
        <taxon>Bacillati</taxon>
        <taxon>Actinomycetota</taxon>
        <taxon>Thermoleophilia</taxon>
        <taxon>Solirubrobacterales</taxon>
        <taxon>Capillimicrobiaceae</taxon>
        <taxon>Capillimicrobium</taxon>
    </lineage>
</organism>
<dbReference type="EC" id="4.1.1.4" evidence="1"/>
<proteinExistence type="predicted"/>
<dbReference type="KEGG" id="sbae:DSM104329_01100"/>
<dbReference type="Proteomes" id="UP001162834">
    <property type="component" value="Chromosome"/>
</dbReference>
<name>A0A9E6XV76_9ACTN</name>
<dbReference type="Gene3D" id="2.40.400.10">
    <property type="entry name" value="Acetoacetate decarboxylase-like"/>
    <property type="match status" value="1"/>
</dbReference>
<dbReference type="GO" id="GO:0047602">
    <property type="term" value="F:acetoacetate decarboxylase activity"/>
    <property type="evidence" value="ECO:0007669"/>
    <property type="project" value="UniProtKB-EC"/>
</dbReference>
<protein>
    <submittedName>
        <fullName evidence="1">Acetoacetate decarboxylase</fullName>
        <ecNumber evidence="1">4.1.1.4</ecNumber>
    </submittedName>
</protein>
<evidence type="ECO:0000313" key="2">
    <source>
        <dbReference type="Proteomes" id="UP001162834"/>
    </source>
</evidence>
<sequence length="269" mass="29067">MGRLTPDRMTFSGPTWGGLIPAPPHFYRNSKNLLISYETHLDPVLDLLPEEVEPLSDAPRVVLWFQDTPFSTWGPHQGCYAFIECVFRGNPYFFEAFLWVTSDSALAAGRELWGDSKKLADISVDCVAEEIVASLERPTGCAIATARMRLERWGDPDALPAHPGLCLKIIPGAERGQPPAVLQLVRDDMAAHAVVGSDGRPEVYTGPATLTLGTQGALDPLASLTPIGPIEATYALMHVELDYGTILKDYHDPSIGQSVTAGDGVLAGD</sequence>
<gene>
    <name evidence="1" type="primary">adc_3</name>
    <name evidence="1" type="ORF">DSM104329_01100</name>
</gene>
<accession>A0A9E6XV76</accession>
<keyword evidence="1" id="KW-0456">Lyase</keyword>
<dbReference type="AlphaFoldDB" id="A0A9E6XV76"/>
<reference evidence="1" key="1">
    <citation type="journal article" date="2022" name="Int. J. Syst. Evol. Microbiol.">
        <title>Pseudomonas aegrilactucae sp. nov. and Pseudomonas morbosilactucae sp. nov., pathogens causing bacterial rot of lettuce in Japan.</title>
        <authorList>
            <person name="Sawada H."/>
            <person name="Fujikawa T."/>
            <person name="Satou M."/>
        </authorList>
    </citation>
    <scope>NUCLEOTIDE SEQUENCE</scope>
    <source>
        <strain evidence="1">0166_1</strain>
    </source>
</reference>
<dbReference type="EMBL" id="CP087164">
    <property type="protein sequence ID" value="UGS34718.1"/>
    <property type="molecule type" value="Genomic_DNA"/>
</dbReference>
<evidence type="ECO:0000313" key="1">
    <source>
        <dbReference type="EMBL" id="UGS34718.1"/>
    </source>
</evidence>
<dbReference type="SUPFAM" id="SSF160104">
    <property type="entry name" value="Acetoacetate decarboxylase-like"/>
    <property type="match status" value="1"/>
</dbReference>